<evidence type="ECO:0000256" key="1">
    <source>
        <dbReference type="SAM" id="MobiDB-lite"/>
    </source>
</evidence>
<accession>A0A512NEG1</accession>
<name>A0A512NEG1_9HYPH</name>
<keyword evidence="3" id="KW-1185">Reference proteome</keyword>
<feature type="region of interest" description="Disordered" evidence="1">
    <location>
        <begin position="262"/>
        <end position="287"/>
    </location>
</feature>
<dbReference type="Proteomes" id="UP000321058">
    <property type="component" value="Unassembled WGS sequence"/>
</dbReference>
<organism evidence="2 3">
    <name type="scientific">Reyranella soli</name>
    <dbReference type="NCBI Taxonomy" id="1230389"/>
    <lineage>
        <taxon>Bacteria</taxon>
        <taxon>Pseudomonadati</taxon>
        <taxon>Pseudomonadota</taxon>
        <taxon>Alphaproteobacteria</taxon>
        <taxon>Hyphomicrobiales</taxon>
        <taxon>Reyranellaceae</taxon>
        <taxon>Reyranella</taxon>
    </lineage>
</organism>
<feature type="compositionally biased region" description="Basic and acidic residues" evidence="1">
    <location>
        <begin position="222"/>
        <end position="242"/>
    </location>
</feature>
<dbReference type="RefSeq" id="WP_147151694.1">
    <property type="nucleotide sequence ID" value="NZ_BKAJ01000077.1"/>
</dbReference>
<sequence>MRWNIPQACLWIASHDDDLAASLADQTFARLAFTAELESIDSEDEDHAVMIGDGMSYGQLLELLDQTTEYFGPPKADTPGTAWIGGAQKELLAACGRGALKMTGRSLYGGPSREIPPEAFDTLRFFERDGVNCLGPPDMVDADCWRDLRVQADDVRRLWSAMAEPAAAPAASSIAAAPPASVVEPAAIEPASVDAASTLLVSMAPADPVPAELIEWYRARVTAHDPKRPPPGRDDDERDARKAFPAMASLRKLVRKARAIVGPEAWHHGGPNGRKRAARSQSARRST</sequence>
<feature type="region of interest" description="Disordered" evidence="1">
    <location>
        <begin position="222"/>
        <end position="243"/>
    </location>
</feature>
<dbReference type="EMBL" id="BKAJ01000077">
    <property type="protein sequence ID" value="GEP57326.1"/>
    <property type="molecule type" value="Genomic_DNA"/>
</dbReference>
<evidence type="ECO:0000313" key="2">
    <source>
        <dbReference type="EMBL" id="GEP57326.1"/>
    </source>
</evidence>
<comment type="caution">
    <text evidence="2">The sequence shown here is derived from an EMBL/GenBank/DDBJ whole genome shotgun (WGS) entry which is preliminary data.</text>
</comment>
<reference evidence="2 3" key="1">
    <citation type="submission" date="2019-07" db="EMBL/GenBank/DDBJ databases">
        <title>Whole genome shotgun sequence of Reyranella soli NBRC 108950.</title>
        <authorList>
            <person name="Hosoyama A."/>
            <person name="Uohara A."/>
            <person name="Ohji S."/>
            <person name="Ichikawa N."/>
        </authorList>
    </citation>
    <scope>NUCLEOTIDE SEQUENCE [LARGE SCALE GENOMIC DNA]</scope>
    <source>
        <strain evidence="2 3">NBRC 108950</strain>
    </source>
</reference>
<protein>
    <submittedName>
        <fullName evidence="2">Uncharacterized protein</fullName>
    </submittedName>
</protein>
<evidence type="ECO:0000313" key="3">
    <source>
        <dbReference type="Proteomes" id="UP000321058"/>
    </source>
</evidence>
<dbReference type="AlphaFoldDB" id="A0A512NEG1"/>
<proteinExistence type="predicted"/>
<gene>
    <name evidence="2" type="ORF">RSO01_44920</name>
</gene>